<dbReference type="InterPro" id="IPR029068">
    <property type="entry name" value="Glyas_Bleomycin-R_OHBP_Dase"/>
</dbReference>
<comment type="similarity">
    <text evidence="1">Belongs to the bleomycin resistance protein family.</text>
</comment>
<evidence type="ECO:0000313" key="6">
    <source>
        <dbReference type="Proteomes" id="UP001320831"/>
    </source>
</evidence>
<dbReference type="InterPro" id="IPR004360">
    <property type="entry name" value="Glyas_Fos-R_dOase_dom"/>
</dbReference>
<keyword evidence="3" id="KW-0046">Antibiotic resistance</keyword>
<evidence type="ECO:0000256" key="1">
    <source>
        <dbReference type="ARBA" id="ARBA00011051"/>
    </source>
</evidence>
<evidence type="ECO:0000256" key="3">
    <source>
        <dbReference type="ARBA" id="ARBA00023251"/>
    </source>
</evidence>
<dbReference type="CDD" id="cd08349">
    <property type="entry name" value="BLMA_like"/>
    <property type="match status" value="1"/>
</dbReference>
<name>A0ABT2LNS7_9HYPH</name>
<dbReference type="InterPro" id="IPR037523">
    <property type="entry name" value="VOC_core"/>
</dbReference>
<accession>A0ABT2LNS7</accession>
<dbReference type="Gene3D" id="3.10.180.10">
    <property type="entry name" value="2,3-Dihydroxybiphenyl 1,2-Dioxygenase, domain 1"/>
    <property type="match status" value="1"/>
</dbReference>
<evidence type="ECO:0000256" key="2">
    <source>
        <dbReference type="ARBA" id="ARBA00021572"/>
    </source>
</evidence>
<keyword evidence="6" id="KW-1185">Reference proteome</keyword>
<dbReference type="RefSeq" id="WP_260903952.1">
    <property type="nucleotide sequence ID" value="NZ_JAOCZP010000004.1"/>
</dbReference>
<feature type="domain" description="VOC" evidence="4">
    <location>
        <begin position="7"/>
        <end position="138"/>
    </location>
</feature>
<dbReference type="InterPro" id="IPR000335">
    <property type="entry name" value="Bleomycin-R"/>
</dbReference>
<evidence type="ECO:0000313" key="5">
    <source>
        <dbReference type="EMBL" id="MCT7376222.1"/>
    </source>
</evidence>
<sequence length="145" mass="16357">MIREDFRQASLVPELLVSNLDASLSFWCGLIGFTVAYERSAERFTYLALDGAQVTLEEYGTDERHWITGDLTPPLGRGVNFQIDVPHLGQPLQSLKQAGWPLFMEAEENWYQTGDVEIGVRQFLVQDPDGYLLRLAAPLGQRQSV</sequence>
<gene>
    <name evidence="5" type="ORF">N5A92_14385</name>
</gene>
<comment type="caution">
    <text evidence="5">The sequence shown here is derived from an EMBL/GenBank/DDBJ whole genome shotgun (WGS) entry which is preliminary data.</text>
</comment>
<dbReference type="EMBL" id="JAOCZP010000004">
    <property type="protein sequence ID" value="MCT7376222.1"/>
    <property type="molecule type" value="Genomic_DNA"/>
</dbReference>
<dbReference type="SUPFAM" id="SSF54593">
    <property type="entry name" value="Glyoxalase/Bleomycin resistance protein/Dihydroxybiphenyl dioxygenase"/>
    <property type="match status" value="1"/>
</dbReference>
<dbReference type="Pfam" id="PF00903">
    <property type="entry name" value="Glyoxalase"/>
    <property type="match status" value="1"/>
</dbReference>
<protein>
    <recommendedName>
        <fullName evidence="2">Bleomycin resistance protein</fullName>
    </recommendedName>
</protein>
<proteinExistence type="inferred from homology"/>
<organism evidence="5 6">
    <name type="scientific">Chelativorans salis</name>
    <dbReference type="NCBI Taxonomy" id="2978478"/>
    <lineage>
        <taxon>Bacteria</taxon>
        <taxon>Pseudomonadati</taxon>
        <taxon>Pseudomonadota</taxon>
        <taxon>Alphaproteobacteria</taxon>
        <taxon>Hyphomicrobiales</taxon>
        <taxon>Phyllobacteriaceae</taxon>
        <taxon>Chelativorans</taxon>
    </lineage>
</organism>
<dbReference type="PROSITE" id="PS51819">
    <property type="entry name" value="VOC"/>
    <property type="match status" value="1"/>
</dbReference>
<reference evidence="5 6" key="1">
    <citation type="submission" date="2022-09" db="EMBL/GenBank/DDBJ databases">
        <title>Chelativorans salina sp. nov., a novel slightly halophilic bacterium isolated from a saline lake sediment enrichment.</title>
        <authorList>
            <person name="Gao L."/>
            <person name="Fang B.-Z."/>
            <person name="Li W.-J."/>
        </authorList>
    </citation>
    <scope>NUCLEOTIDE SEQUENCE [LARGE SCALE GENOMIC DNA]</scope>
    <source>
        <strain evidence="5 6">EGI FJ00035</strain>
    </source>
</reference>
<dbReference type="Proteomes" id="UP001320831">
    <property type="component" value="Unassembled WGS sequence"/>
</dbReference>
<evidence type="ECO:0000259" key="4">
    <source>
        <dbReference type="PROSITE" id="PS51819"/>
    </source>
</evidence>